<comment type="caution">
    <text evidence="2">The sequence shown here is derived from an EMBL/GenBank/DDBJ whole genome shotgun (WGS) entry which is preliminary data.</text>
</comment>
<dbReference type="Proteomes" id="UP000245647">
    <property type="component" value="Unassembled WGS sequence"/>
</dbReference>
<dbReference type="RefSeq" id="WP_109417913.1">
    <property type="nucleotide sequence ID" value="NZ_QEAS01000023.1"/>
</dbReference>
<feature type="compositionally biased region" description="Polar residues" evidence="1">
    <location>
        <begin position="198"/>
        <end position="207"/>
    </location>
</feature>
<feature type="region of interest" description="Disordered" evidence="1">
    <location>
        <begin position="195"/>
        <end position="245"/>
    </location>
</feature>
<organism evidence="2 3">
    <name type="scientific">Pararcticibacter amylolyticus</name>
    <dbReference type="NCBI Taxonomy" id="2173175"/>
    <lineage>
        <taxon>Bacteria</taxon>
        <taxon>Pseudomonadati</taxon>
        <taxon>Bacteroidota</taxon>
        <taxon>Sphingobacteriia</taxon>
        <taxon>Sphingobacteriales</taxon>
        <taxon>Sphingobacteriaceae</taxon>
        <taxon>Pararcticibacter</taxon>
    </lineage>
</organism>
<protein>
    <submittedName>
        <fullName evidence="2">Uncharacterized protein</fullName>
    </submittedName>
</protein>
<dbReference type="AlphaFoldDB" id="A0A2U2PB14"/>
<gene>
    <name evidence="2" type="ORF">DDR33_21740</name>
</gene>
<evidence type="ECO:0000256" key="1">
    <source>
        <dbReference type="SAM" id="MobiDB-lite"/>
    </source>
</evidence>
<reference evidence="2 3" key="1">
    <citation type="submission" date="2018-04" db="EMBL/GenBank/DDBJ databases">
        <title>Pedobacter chongqingensis sp. nov., isolated from a rottenly hemp rope.</title>
        <authorList>
            <person name="Cai Y."/>
        </authorList>
    </citation>
    <scope>NUCLEOTIDE SEQUENCE [LARGE SCALE GENOMIC DNA]</scope>
    <source>
        <strain evidence="2 3">FJ4-8</strain>
    </source>
</reference>
<name>A0A2U2PB14_9SPHI</name>
<proteinExistence type="predicted"/>
<sequence>MKVQIAFIGSTSGPDVEWSLKRPQCFLRNSVEVLRKLLPVAPQPGHVEDVQKEVIDFLGRDPVAKDYPIVAVKVNLGTASNIPAFPDHMLEKAFPEKGFIYWFQLEGNAEDAQTVMDADIDDAPSNYLGCYCVQEVWGPQYHLWQSKYLDWVEDSDKLSAEQKKVLTENFIPLQVDDADAADEHQDVLSILADEIETNPGTSDTVSDAGNMDQAEHSFILNNSSEFPDQEAAAGENNNDEAEGPV</sequence>
<evidence type="ECO:0000313" key="3">
    <source>
        <dbReference type="Proteomes" id="UP000245647"/>
    </source>
</evidence>
<keyword evidence="3" id="KW-1185">Reference proteome</keyword>
<accession>A0A2U2PB14</accession>
<evidence type="ECO:0000313" key="2">
    <source>
        <dbReference type="EMBL" id="PWG78588.1"/>
    </source>
</evidence>
<dbReference type="EMBL" id="QEAS01000023">
    <property type="protein sequence ID" value="PWG78588.1"/>
    <property type="molecule type" value="Genomic_DNA"/>
</dbReference>